<evidence type="ECO:0000256" key="6">
    <source>
        <dbReference type="ARBA" id="ARBA00023136"/>
    </source>
</evidence>
<evidence type="ECO:0000313" key="10">
    <source>
        <dbReference type="Proteomes" id="UP000813444"/>
    </source>
</evidence>
<dbReference type="GO" id="GO:0006874">
    <property type="term" value="P:intracellular calcium ion homeostasis"/>
    <property type="evidence" value="ECO:0007669"/>
    <property type="project" value="TreeGrafter"/>
</dbReference>
<keyword evidence="4" id="KW-0460">Magnesium</keyword>
<keyword evidence="10" id="KW-1185">Reference proteome</keyword>
<dbReference type="InterPro" id="IPR006068">
    <property type="entry name" value="ATPase_P-typ_cation-transptr_C"/>
</dbReference>
<dbReference type="AlphaFoldDB" id="A0A8K0SA16"/>
<evidence type="ECO:0000256" key="1">
    <source>
        <dbReference type="ARBA" id="ARBA00004370"/>
    </source>
</evidence>
<reference evidence="9" key="1">
    <citation type="journal article" date="2021" name="Nat. Commun.">
        <title>Genetic determinants of endophytism in the Arabidopsis root mycobiome.</title>
        <authorList>
            <person name="Mesny F."/>
            <person name="Miyauchi S."/>
            <person name="Thiergart T."/>
            <person name="Pickel B."/>
            <person name="Atanasova L."/>
            <person name="Karlsson M."/>
            <person name="Huettel B."/>
            <person name="Barry K.W."/>
            <person name="Haridas S."/>
            <person name="Chen C."/>
            <person name="Bauer D."/>
            <person name="Andreopoulos W."/>
            <person name="Pangilinan J."/>
            <person name="LaButti K."/>
            <person name="Riley R."/>
            <person name="Lipzen A."/>
            <person name="Clum A."/>
            <person name="Drula E."/>
            <person name="Henrissat B."/>
            <person name="Kohler A."/>
            <person name="Grigoriev I.V."/>
            <person name="Martin F.M."/>
            <person name="Hacquard S."/>
        </authorList>
    </citation>
    <scope>NUCLEOTIDE SEQUENCE</scope>
    <source>
        <strain evidence="9">MPI-CAGE-CH-0235</strain>
    </source>
</reference>
<evidence type="ECO:0000256" key="4">
    <source>
        <dbReference type="ARBA" id="ARBA00022842"/>
    </source>
</evidence>
<dbReference type="Gene3D" id="3.40.50.1000">
    <property type="entry name" value="HAD superfamily/HAD-like"/>
    <property type="match status" value="1"/>
</dbReference>
<dbReference type="EMBL" id="JAGPNK010000046">
    <property type="protein sequence ID" value="KAH7302923.1"/>
    <property type="molecule type" value="Genomic_DNA"/>
</dbReference>
<evidence type="ECO:0000256" key="5">
    <source>
        <dbReference type="ARBA" id="ARBA00022989"/>
    </source>
</evidence>
<sequence>MTVVAGRFGSTSFFDSETDKTADQQTLSAWAASTSAQSKKMMVQSIAIHSTAFEGEQDGVLTFIGSKTERAQPELAKNHLVLQSLPEACGNEQILHVVSFDSAKNRMAAVIKILLKYCSFQINLQTLATETLARSEIETSIGAYARKSLRTISLVYQDYEQWPAAQAELQEGGHVDFDSLFHVLAFLSGYAGVTVLMVTGDNIATAQAVATECGIFSGDGIVMEGPVFRRLSEQEDNILPRLRVLAQTVAVTGDGTNDAPPSKAADNKFNVLKGVHRNKFFISINLLMVGLQILIIFIGNRVFDITPGGLDGIQWGIPIGVAFFSIPWGVLVRIFPDEWFATISAIVGKPFAIVCRCLHPPRHLWSH</sequence>
<dbReference type="PANTHER" id="PTHR24093:SF346">
    <property type="entry name" value="CALCIUM-TRANSPORTING ATPASE"/>
    <property type="match status" value="1"/>
</dbReference>
<feature type="transmembrane region" description="Helical" evidence="7">
    <location>
        <begin position="280"/>
        <end position="303"/>
    </location>
</feature>
<dbReference type="PRINTS" id="PR00119">
    <property type="entry name" value="CATATPASE"/>
</dbReference>
<keyword evidence="2 7" id="KW-0812">Transmembrane</keyword>
<dbReference type="Proteomes" id="UP000813444">
    <property type="component" value="Unassembled WGS sequence"/>
</dbReference>
<dbReference type="Pfam" id="PF00689">
    <property type="entry name" value="Cation_ATPase_C"/>
    <property type="match status" value="1"/>
</dbReference>
<dbReference type="GO" id="GO:0005388">
    <property type="term" value="F:P-type calcium transporter activity"/>
    <property type="evidence" value="ECO:0007669"/>
    <property type="project" value="TreeGrafter"/>
</dbReference>
<evidence type="ECO:0000313" key="9">
    <source>
        <dbReference type="EMBL" id="KAH7302923.1"/>
    </source>
</evidence>
<feature type="domain" description="Cation-transporting P-type ATPase C-terminal" evidence="8">
    <location>
        <begin position="269"/>
        <end position="334"/>
    </location>
</feature>
<dbReference type="Gene3D" id="1.20.1110.10">
    <property type="entry name" value="Calcium-transporting ATPase, transmembrane domain"/>
    <property type="match status" value="1"/>
</dbReference>
<name>A0A8K0SA16_9HYPO</name>
<comment type="subcellular location">
    <subcellularLocation>
        <location evidence="1">Membrane</location>
    </subcellularLocation>
</comment>
<evidence type="ECO:0000256" key="2">
    <source>
        <dbReference type="ARBA" id="ARBA00022692"/>
    </source>
</evidence>
<evidence type="ECO:0000259" key="8">
    <source>
        <dbReference type="Pfam" id="PF00689"/>
    </source>
</evidence>
<dbReference type="Gene3D" id="3.40.1110.10">
    <property type="entry name" value="Calcium-transporting ATPase, cytoplasmic domain N"/>
    <property type="match status" value="1"/>
</dbReference>
<gene>
    <name evidence="9" type="ORF">B0I35DRAFT_485560</name>
</gene>
<keyword evidence="5 7" id="KW-1133">Transmembrane helix</keyword>
<dbReference type="InterPro" id="IPR023214">
    <property type="entry name" value="HAD_sf"/>
</dbReference>
<organism evidence="9 10">
    <name type="scientific">Stachybotrys elegans</name>
    <dbReference type="NCBI Taxonomy" id="80388"/>
    <lineage>
        <taxon>Eukaryota</taxon>
        <taxon>Fungi</taxon>
        <taxon>Dikarya</taxon>
        <taxon>Ascomycota</taxon>
        <taxon>Pezizomycotina</taxon>
        <taxon>Sordariomycetes</taxon>
        <taxon>Hypocreomycetidae</taxon>
        <taxon>Hypocreales</taxon>
        <taxon>Stachybotryaceae</taxon>
        <taxon>Stachybotrys</taxon>
    </lineage>
</organism>
<dbReference type="GO" id="GO:0046872">
    <property type="term" value="F:metal ion binding"/>
    <property type="evidence" value="ECO:0007669"/>
    <property type="project" value="UniProtKB-KW"/>
</dbReference>
<dbReference type="OrthoDB" id="3352408at2759"/>
<dbReference type="InterPro" id="IPR023299">
    <property type="entry name" value="ATPase_P-typ_cyto_dom_N"/>
</dbReference>
<dbReference type="Pfam" id="PF00702">
    <property type="entry name" value="Hydrolase"/>
    <property type="match status" value="1"/>
</dbReference>
<evidence type="ECO:0000256" key="7">
    <source>
        <dbReference type="SAM" id="Phobius"/>
    </source>
</evidence>
<proteinExistence type="predicted"/>
<protein>
    <recommendedName>
        <fullName evidence="8">Cation-transporting P-type ATPase C-terminal domain-containing protein</fullName>
    </recommendedName>
</protein>
<keyword evidence="6 7" id="KW-0472">Membrane</keyword>
<dbReference type="InterPro" id="IPR036412">
    <property type="entry name" value="HAD-like_sf"/>
</dbReference>
<accession>A0A8K0SA16</accession>
<comment type="caution">
    <text evidence="9">The sequence shown here is derived from an EMBL/GenBank/DDBJ whole genome shotgun (WGS) entry which is preliminary data.</text>
</comment>
<keyword evidence="3" id="KW-0479">Metal-binding</keyword>
<dbReference type="PANTHER" id="PTHR24093">
    <property type="entry name" value="CATION TRANSPORTING ATPASE"/>
    <property type="match status" value="1"/>
</dbReference>
<evidence type="ECO:0000256" key="3">
    <source>
        <dbReference type="ARBA" id="ARBA00022723"/>
    </source>
</evidence>
<dbReference type="GO" id="GO:0005886">
    <property type="term" value="C:plasma membrane"/>
    <property type="evidence" value="ECO:0007669"/>
    <property type="project" value="TreeGrafter"/>
</dbReference>
<dbReference type="GO" id="GO:0000166">
    <property type="term" value="F:nucleotide binding"/>
    <property type="evidence" value="ECO:0007669"/>
    <property type="project" value="InterPro"/>
</dbReference>
<dbReference type="InterPro" id="IPR023298">
    <property type="entry name" value="ATPase_P-typ_TM_dom_sf"/>
</dbReference>
<dbReference type="SUPFAM" id="SSF81660">
    <property type="entry name" value="Metal cation-transporting ATPase, ATP-binding domain N"/>
    <property type="match status" value="1"/>
</dbReference>
<dbReference type="SUPFAM" id="SSF81665">
    <property type="entry name" value="Calcium ATPase, transmembrane domain M"/>
    <property type="match status" value="1"/>
</dbReference>
<feature type="transmembrane region" description="Helical" evidence="7">
    <location>
        <begin position="315"/>
        <end position="335"/>
    </location>
</feature>
<dbReference type="SUPFAM" id="SSF56784">
    <property type="entry name" value="HAD-like"/>
    <property type="match status" value="1"/>
</dbReference>